<name>A0A7I8WBM0_9ANNE</name>
<evidence type="ECO:0000256" key="1">
    <source>
        <dbReference type="SAM" id="Phobius"/>
    </source>
</evidence>
<keyword evidence="3" id="KW-1185">Reference proteome</keyword>
<dbReference type="OrthoDB" id="410267at2759"/>
<feature type="transmembrane region" description="Helical" evidence="1">
    <location>
        <begin position="138"/>
        <end position="158"/>
    </location>
</feature>
<organism evidence="2 3">
    <name type="scientific">Dimorphilus gyrociliatus</name>
    <dbReference type="NCBI Taxonomy" id="2664684"/>
    <lineage>
        <taxon>Eukaryota</taxon>
        <taxon>Metazoa</taxon>
        <taxon>Spiralia</taxon>
        <taxon>Lophotrochozoa</taxon>
        <taxon>Annelida</taxon>
        <taxon>Polychaeta</taxon>
        <taxon>Polychaeta incertae sedis</taxon>
        <taxon>Dinophilidae</taxon>
        <taxon>Dimorphilus</taxon>
    </lineage>
</organism>
<feature type="transmembrane region" description="Helical" evidence="1">
    <location>
        <begin position="282"/>
        <end position="301"/>
    </location>
</feature>
<keyword evidence="1" id="KW-0812">Transmembrane</keyword>
<feature type="transmembrane region" description="Helical" evidence="1">
    <location>
        <begin position="47"/>
        <end position="71"/>
    </location>
</feature>
<dbReference type="Proteomes" id="UP000549394">
    <property type="component" value="Unassembled WGS sequence"/>
</dbReference>
<dbReference type="Pfam" id="PF07690">
    <property type="entry name" value="MFS_1"/>
    <property type="match status" value="1"/>
</dbReference>
<feature type="transmembrane region" description="Helical" evidence="1">
    <location>
        <begin position="369"/>
        <end position="390"/>
    </location>
</feature>
<dbReference type="PANTHER" id="PTHR11360">
    <property type="entry name" value="MONOCARBOXYLATE TRANSPORTER"/>
    <property type="match status" value="1"/>
</dbReference>
<accession>A0A7I8WBM0</accession>
<sequence length="472" mass="51640">MAADEKGIFKWFLVAASFIVQSIATSIVYSYGIFYIEYLKKFEWNHLRISCIGAMLMSSAVLGGLPACVLINKLGCRLTVLSGALVSAIPFALSNFLLENFYYILCIRGMVLGLGLGLTILPSILIVHVYFEKSKTLALSLIISGSSLGLAIVPYAILRLKEHSTIINNYSLMGICLLMVPCSLFMTEKGKTTLKLTRGMMDLFDPMLIHHQAFLVLVACNFIWSLGSSIFFMYLPVQGYLTGNGLNRSVYIIIAISITIFIIKPMLTIFNQAATFDHGTAFVFTIVLPVLFTTFCGEASVSYTGQMGYSILFGIHVAFWTTYTRSASQELIGQENLALGKGFIITSIGLGLLVGPIFAGLLLDMLKTTYYVFYLSGMALILAGVIMLIAKLTGCTNVYSDKKVDISETIAFVDNASSTNSTPTESITYNDPLESALYEIMVSGSTVQARRAIATLHIDSKRTDSSFKITKA</sequence>
<dbReference type="Gene3D" id="1.20.1250.20">
    <property type="entry name" value="MFS general substrate transporter like domains"/>
    <property type="match status" value="1"/>
</dbReference>
<dbReference type="InterPro" id="IPR011701">
    <property type="entry name" value="MFS"/>
</dbReference>
<dbReference type="InterPro" id="IPR050327">
    <property type="entry name" value="Proton-linked_MCT"/>
</dbReference>
<dbReference type="GO" id="GO:0008028">
    <property type="term" value="F:monocarboxylic acid transmembrane transporter activity"/>
    <property type="evidence" value="ECO:0007669"/>
    <property type="project" value="TreeGrafter"/>
</dbReference>
<feature type="transmembrane region" description="Helical" evidence="1">
    <location>
        <begin position="343"/>
        <end position="363"/>
    </location>
</feature>
<proteinExistence type="predicted"/>
<dbReference type="PANTHER" id="PTHR11360:SF260">
    <property type="entry name" value="MFS DOMAIN-CONTAINING PROTEIN"/>
    <property type="match status" value="1"/>
</dbReference>
<dbReference type="AlphaFoldDB" id="A0A7I8WBM0"/>
<gene>
    <name evidence="2" type="ORF">DGYR_LOCUS12910</name>
</gene>
<evidence type="ECO:0000313" key="3">
    <source>
        <dbReference type="Proteomes" id="UP000549394"/>
    </source>
</evidence>
<feature type="transmembrane region" description="Helical" evidence="1">
    <location>
        <begin position="208"/>
        <end position="237"/>
    </location>
</feature>
<dbReference type="EMBL" id="CAJFCJ010000027">
    <property type="protein sequence ID" value="CAD5125556.1"/>
    <property type="molecule type" value="Genomic_DNA"/>
</dbReference>
<comment type="caution">
    <text evidence="2">The sequence shown here is derived from an EMBL/GenBank/DDBJ whole genome shotgun (WGS) entry which is preliminary data.</text>
</comment>
<dbReference type="SUPFAM" id="SSF103473">
    <property type="entry name" value="MFS general substrate transporter"/>
    <property type="match status" value="1"/>
</dbReference>
<feature type="transmembrane region" description="Helical" evidence="1">
    <location>
        <begin position="110"/>
        <end position="131"/>
    </location>
</feature>
<reference evidence="2 3" key="1">
    <citation type="submission" date="2020-08" db="EMBL/GenBank/DDBJ databases">
        <authorList>
            <person name="Hejnol A."/>
        </authorList>
    </citation>
    <scope>NUCLEOTIDE SEQUENCE [LARGE SCALE GENOMIC DNA]</scope>
</reference>
<evidence type="ECO:0000313" key="2">
    <source>
        <dbReference type="EMBL" id="CAD5125556.1"/>
    </source>
</evidence>
<feature type="transmembrane region" description="Helical" evidence="1">
    <location>
        <begin position="12"/>
        <end position="35"/>
    </location>
</feature>
<feature type="transmembrane region" description="Helical" evidence="1">
    <location>
        <begin position="249"/>
        <end position="270"/>
    </location>
</feature>
<protein>
    <submittedName>
        <fullName evidence="2">DgyrCDS13759</fullName>
    </submittedName>
</protein>
<dbReference type="InterPro" id="IPR036259">
    <property type="entry name" value="MFS_trans_sf"/>
</dbReference>
<feature type="transmembrane region" description="Helical" evidence="1">
    <location>
        <begin position="307"/>
        <end position="323"/>
    </location>
</feature>
<keyword evidence="1" id="KW-0472">Membrane</keyword>
<keyword evidence="1" id="KW-1133">Transmembrane helix</keyword>
<feature type="transmembrane region" description="Helical" evidence="1">
    <location>
        <begin position="170"/>
        <end position="187"/>
    </location>
</feature>